<protein>
    <submittedName>
        <fullName evidence="1">Uncharacterized protein</fullName>
    </submittedName>
</protein>
<dbReference type="AlphaFoldDB" id="A0A093BI96"/>
<evidence type="ECO:0000313" key="2">
    <source>
        <dbReference type="Proteomes" id="UP000031515"/>
    </source>
</evidence>
<reference evidence="1 2" key="1">
    <citation type="submission" date="2013-08" db="EMBL/GenBank/DDBJ databases">
        <title>Genome evolution of avian class.</title>
        <authorList>
            <person name="Zhang G."/>
            <person name="Li C."/>
        </authorList>
    </citation>
    <scope>NUCLEOTIDE SEQUENCE [LARGE SCALE GENOMIC DNA]</scope>
    <source>
        <strain evidence="1">M959</strain>
    </source>
</reference>
<dbReference type="Proteomes" id="UP000031515">
    <property type="component" value="Unassembled WGS sequence"/>
</dbReference>
<proteinExistence type="predicted"/>
<name>A0A093BI96_CHAPE</name>
<organism evidence="1 2">
    <name type="scientific">Chaetura pelagica</name>
    <name type="common">Chimney swift</name>
    <name type="synonym">Hirundo pelagica</name>
    <dbReference type="NCBI Taxonomy" id="8897"/>
    <lineage>
        <taxon>Eukaryota</taxon>
        <taxon>Metazoa</taxon>
        <taxon>Chordata</taxon>
        <taxon>Craniata</taxon>
        <taxon>Vertebrata</taxon>
        <taxon>Euteleostomi</taxon>
        <taxon>Archelosauria</taxon>
        <taxon>Archosauria</taxon>
        <taxon>Dinosauria</taxon>
        <taxon>Saurischia</taxon>
        <taxon>Theropoda</taxon>
        <taxon>Coelurosauria</taxon>
        <taxon>Aves</taxon>
        <taxon>Neognathae</taxon>
        <taxon>Neoaves</taxon>
        <taxon>Strisores</taxon>
        <taxon>Apodiformes</taxon>
        <taxon>Apodidae</taxon>
        <taxon>Apodinae</taxon>
        <taxon>Chaetura</taxon>
    </lineage>
</organism>
<feature type="non-terminal residue" evidence="1">
    <location>
        <position position="93"/>
    </location>
</feature>
<feature type="non-terminal residue" evidence="1">
    <location>
        <position position="1"/>
    </location>
</feature>
<gene>
    <name evidence="1" type="ORF">M959_03258</name>
</gene>
<evidence type="ECO:0000313" key="1">
    <source>
        <dbReference type="EMBL" id="KFU84906.1"/>
    </source>
</evidence>
<reference evidence="2" key="2">
    <citation type="journal article" date="2014" name="Science">
        <title>Comparative genomics reveals insights into avian genome evolution and adaptation.</title>
        <authorList>
            <consortium name="Avian Genome Consortium"/>
            <person name="Zhang G."/>
            <person name="Li C."/>
            <person name="Li Q."/>
            <person name="Li B."/>
            <person name="Larkin D.M."/>
            <person name="Lee C."/>
            <person name="Storz J.F."/>
            <person name="Antunes A."/>
            <person name="Greenwold M.J."/>
            <person name="Meredith R.W."/>
            <person name="Odeen A."/>
            <person name="Cui J."/>
            <person name="Zhou Q."/>
            <person name="Xu L."/>
            <person name="Pan H."/>
            <person name="Wang Z."/>
            <person name="Jin L."/>
            <person name="Zhang P."/>
            <person name="Hu H."/>
            <person name="Yang W."/>
            <person name="Hu J."/>
            <person name="Xiao J."/>
            <person name="Yang Z."/>
            <person name="Liu Y."/>
            <person name="Xie Q."/>
            <person name="Yu H."/>
            <person name="Lian J."/>
            <person name="Wen P."/>
            <person name="Zhang F."/>
            <person name="Li H."/>
            <person name="Zeng Y."/>
            <person name="Xiong Z."/>
            <person name="Liu S."/>
            <person name="Zhou L."/>
            <person name="Huang Z."/>
            <person name="An N."/>
            <person name="Wang J."/>
            <person name="Zheng Q."/>
            <person name="Xiong Y."/>
            <person name="Wang G."/>
            <person name="Wang B."/>
            <person name="Wang J."/>
            <person name="Fan Y."/>
            <person name="da Fonseca R.R."/>
            <person name="Alfaro-Nunez A."/>
            <person name="Schubert M."/>
            <person name="Orlando L."/>
            <person name="Mourier T."/>
            <person name="Howard J.T."/>
            <person name="Ganapathy G."/>
            <person name="Pfenning A."/>
            <person name="Whitney O."/>
            <person name="Rivas M.V."/>
            <person name="Hara E."/>
            <person name="Smith J."/>
            <person name="Farre M."/>
            <person name="Narayan J."/>
            <person name="Slavov G."/>
            <person name="Romanov M.N."/>
            <person name="Borges R."/>
            <person name="Machado J.P."/>
            <person name="Khan I."/>
            <person name="Springer M.S."/>
            <person name="Gatesy J."/>
            <person name="Hoffmann F.G."/>
            <person name="Opazo J.C."/>
            <person name="Hastad O."/>
            <person name="Sawyer R.H."/>
            <person name="Kim H."/>
            <person name="Kim K.W."/>
            <person name="Kim H.J."/>
            <person name="Cho S."/>
            <person name="Li N."/>
            <person name="Huang Y."/>
            <person name="Bruford M.W."/>
            <person name="Zhan X."/>
            <person name="Dixon A."/>
            <person name="Bertelsen M.F."/>
            <person name="Derryberry E."/>
            <person name="Warren W."/>
            <person name="Wilson R.K."/>
            <person name="Li S."/>
            <person name="Ray D.A."/>
            <person name="Green R.E."/>
            <person name="O'Brien S.J."/>
            <person name="Griffin D."/>
            <person name="Johnson W.E."/>
            <person name="Haussler D."/>
            <person name="Ryder O.A."/>
            <person name="Willerslev E."/>
            <person name="Graves G.R."/>
            <person name="Alstrom P."/>
            <person name="Fjeldsa J."/>
            <person name="Mindell D.P."/>
            <person name="Edwards S.V."/>
            <person name="Braun E.L."/>
            <person name="Rahbek C."/>
            <person name="Burt D.W."/>
            <person name="Houde P."/>
            <person name="Zhang Y."/>
            <person name="Yang H."/>
            <person name="Wang J."/>
            <person name="Jarvis E.D."/>
            <person name="Gilbert M.T."/>
            <person name="Wang J."/>
        </authorList>
    </citation>
    <scope>NUCLEOTIDE SEQUENCE [LARGE SCALE GENOMIC DNA]</scope>
</reference>
<keyword evidence="2" id="KW-1185">Reference proteome</keyword>
<sequence>TAEKVLPELLYVLQDWPLHSTSTSDGHSAELFALAATRALWELLQLPQPPHGLSACFPALLLALLSQVLFSMQQMPEEVETLWGEIRRDSCLP</sequence>
<accession>A0A093BI96</accession>
<dbReference type="EMBL" id="KN125873">
    <property type="protein sequence ID" value="KFU84906.1"/>
    <property type="molecule type" value="Genomic_DNA"/>
</dbReference>